<evidence type="ECO:0000259" key="7">
    <source>
        <dbReference type="PROSITE" id="PS51384"/>
    </source>
</evidence>
<dbReference type="PROSITE" id="PS51384">
    <property type="entry name" value="FAD_FR"/>
    <property type="match status" value="1"/>
</dbReference>
<dbReference type="EMBL" id="LZRT01000123">
    <property type="protein sequence ID" value="OUM84566.1"/>
    <property type="molecule type" value="Genomic_DNA"/>
</dbReference>
<comment type="caution">
    <text evidence="8">The sequence shown here is derived from an EMBL/GenBank/DDBJ whole genome shotgun (WGS) entry which is preliminary data.</text>
</comment>
<keyword evidence="2 6" id="KW-0812">Transmembrane</keyword>
<dbReference type="InterPro" id="IPR017938">
    <property type="entry name" value="Riboflavin_synthase-like_b-brl"/>
</dbReference>
<feature type="transmembrane region" description="Helical" evidence="6">
    <location>
        <begin position="113"/>
        <end position="131"/>
    </location>
</feature>
<feature type="transmembrane region" description="Helical" evidence="6">
    <location>
        <begin position="83"/>
        <end position="101"/>
    </location>
</feature>
<proteinExistence type="predicted"/>
<dbReference type="GO" id="GO:0016491">
    <property type="term" value="F:oxidoreductase activity"/>
    <property type="evidence" value="ECO:0007669"/>
    <property type="project" value="UniProtKB-KW"/>
</dbReference>
<evidence type="ECO:0000313" key="9">
    <source>
        <dbReference type="Proteomes" id="UP000196475"/>
    </source>
</evidence>
<keyword evidence="4" id="KW-0560">Oxidoreductase</keyword>
<name>A0A1Y3PEN8_9BACI</name>
<evidence type="ECO:0000256" key="3">
    <source>
        <dbReference type="ARBA" id="ARBA00022989"/>
    </source>
</evidence>
<dbReference type="PANTHER" id="PTHR11972">
    <property type="entry name" value="NADPH OXIDASE"/>
    <property type="match status" value="1"/>
</dbReference>
<dbReference type="InterPro" id="IPR017927">
    <property type="entry name" value="FAD-bd_FR_type"/>
</dbReference>
<feature type="transmembrane region" description="Helical" evidence="6">
    <location>
        <begin position="151"/>
        <end position="169"/>
    </location>
</feature>
<dbReference type="AlphaFoldDB" id="A0A1Y3PEN8"/>
<evidence type="ECO:0000256" key="2">
    <source>
        <dbReference type="ARBA" id="ARBA00022692"/>
    </source>
</evidence>
<dbReference type="Pfam" id="PF01794">
    <property type="entry name" value="Ferric_reduct"/>
    <property type="match status" value="1"/>
</dbReference>
<evidence type="ECO:0000313" key="8">
    <source>
        <dbReference type="EMBL" id="OUM84566.1"/>
    </source>
</evidence>
<comment type="subcellular location">
    <subcellularLocation>
        <location evidence="1">Membrane</location>
        <topology evidence="1">Multi-pass membrane protein</topology>
    </subcellularLocation>
</comment>
<dbReference type="Proteomes" id="UP000196475">
    <property type="component" value="Unassembled WGS sequence"/>
</dbReference>
<keyword evidence="3 6" id="KW-1133">Transmembrane helix</keyword>
<dbReference type="Gene3D" id="2.40.30.10">
    <property type="entry name" value="Translation factors"/>
    <property type="match status" value="1"/>
</dbReference>
<evidence type="ECO:0000256" key="4">
    <source>
        <dbReference type="ARBA" id="ARBA00023002"/>
    </source>
</evidence>
<organism evidence="8 9">
    <name type="scientific">Bacillus thermozeamaize</name>
    <dbReference type="NCBI Taxonomy" id="230954"/>
    <lineage>
        <taxon>Bacteria</taxon>
        <taxon>Bacillati</taxon>
        <taxon>Bacillota</taxon>
        <taxon>Bacilli</taxon>
        <taxon>Bacillales</taxon>
        <taxon>Bacillaceae</taxon>
        <taxon>Bacillus</taxon>
    </lineage>
</organism>
<dbReference type="Pfam" id="PF08022">
    <property type="entry name" value="FAD_binding_8"/>
    <property type="match status" value="1"/>
</dbReference>
<feature type="transmembrane region" description="Helical" evidence="6">
    <location>
        <begin position="175"/>
        <end position="194"/>
    </location>
</feature>
<evidence type="ECO:0000256" key="1">
    <source>
        <dbReference type="ARBA" id="ARBA00004141"/>
    </source>
</evidence>
<protein>
    <recommendedName>
        <fullName evidence="7">FAD-binding FR-type domain-containing protein</fullName>
    </recommendedName>
</protein>
<gene>
    <name evidence="8" type="ORF">BAA01_13545</name>
</gene>
<accession>A0A1Y3PEN8</accession>
<dbReference type="InterPro" id="IPR050369">
    <property type="entry name" value="RBOH/FRE"/>
</dbReference>
<dbReference type="SUPFAM" id="SSF63380">
    <property type="entry name" value="Riboflavin synthase domain-like"/>
    <property type="match status" value="1"/>
</dbReference>
<dbReference type="GO" id="GO:0005886">
    <property type="term" value="C:plasma membrane"/>
    <property type="evidence" value="ECO:0007669"/>
    <property type="project" value="TreeGrafter"/>
</dbReference>
<sequence>MSTAKYPGKALIAFLVLGNIGLWVAFPPADDGTRPDFFRQYLGEMIGATMMLLMAVALLLSTRLRFLEPLFGGLDKVYAAHRNIGIIAGLPLPLHFLVVPLAEEIPPGRAPGYIAFGGLLALILLSLAPRLPVVRKLIRIPYRGWRISHRFIGIFFIMGTAHMLLVDALVRTTVVPFAVLMAAIATGIASYVYTEFIAKFLRRKAVYQVREVNRLTPTAVEIVLQPVKKPLKFTAGQFAFVRFKGNRVLSEPHPFTISSSLKENNLRLTIRASGDYTHICTII</sequence>
<evidence type="ECO:0000256" key="6">
    <source>
        <dbReference type="SAM" id="Phobius"/>
    </source>
</evidence>
<dbReference type="InterPro" id="IPR013130">
    <property type="entry name" value="Fe3_Rdtase_TM_dom"/>
</dbReference>
<reference evidence="9" key="1">
    <citation type="submission" date="2016-06" db="EMBL/GenBank/DDBJ databases">
        <authorList>
            <person name="Nascimento L."/>
            <person name="Pereira R.V."/>
            <person name="Martins L.F."/>
            <person name="Quaggio R.B."/>
            <person name="Silva A.M."/>
            <person name="Setubal J.C."/>
        </authorList>
    </citation>
    <scope>NUCLEOTIDE SEQUENCE [LARGE SCALE GENOMIC DNA]</scope>
</reference>
<dbReference type="InterPro" id="IPR013112">
    <property type="entry name" value="FAD-bd_8"/>
</dbReference>
<feature type="domain" description="FAD-binding FR-type" evidence="7">
    <location>
        <begin position="202"/>
        <end position="283"/>
    </location>
</feature>
<keyword evidence="5 6" id="KW-0472">Membrane</keyword>
<evidence type="ECO:0000256" key="5">
    <source>
        <dbReference type="ARBA" id="ARBA00023136"/>
    </source>
</evidence>
<feature type="transmembrane region" description="Helical" evidence="6">
    <location>
        <begin position="12"/>
        <end position="29"/>
    </location>
</feature>
<feature type="transmembrane region" description="Helical" evidence="6">
    <location>
        <begin position="41"/>
        <end position="62"/>
    </location>
</feature>